<evidence type="ECO:0000256" key="6">
    <source>
        <dbReference type="ARBA" id="ARBA00022617"/>
    </source>
</evidence>
<feature type="active site" evidence="11">
    <location>
        <position position="127"/>
    </location>
</feature>
<dbReference type="GO" id="GO:0046872">
    <property type="term" value="F:metal ion binding"/>
    <property type="evidence" value="ECO:0007669"/>
    <property type="project" value="UniProtKB-KW"/>
</dbReference>
<dbReference type="EMBL" id="SPSF01000015">
    <property type="protein sequence ID" value="MPQ61280.1"/>
    <property type="molecule type" value="Genomic_DNA"/>
</dbReference>
<dbReference type="PROSITE" id="PS51402">
    <property type="entry name" value="CATALASE_3"/>
    <property type="match status" value="1"/>
</dbReference>
<evidence type="ECO:0000256" key="9">
    <source>
        <dbReference type="ARBA" id="ARBA00023004"/>
    </source>
</evidence>
<evidence type="ECO:0000256" key="12">
    <source>
        <dbReference type="PIRSR" id="PIRSR038928-2"/>
    </source>
</evidence>
<keyword evidence="7 12" id="KW-0479">Metal-binding</keyword>
<gene>
    <name evidence="15" type="ORF">E4V82_04060</name>
</gene>
<feature type="domain" description="Catalase core" evidence="14">
    <location>
        <begin position="7"/>
        <end position="390"/>
    </location>
</feature>
<organism evidence="15 16">
    <name type="scientific">Clostridium estertheticum</name>
    <dbReference type="NCBI Taxonomy" id="238834"/>
    <lineage>
        <taxon>Bacteria</taxon>
        <taxon>Bacillati</taxon>
        <taxon>Bacillota</taxon>
        <taxon>Clostridia</taxon>
        <taxon>Eubacteriales</taxon>
        <taxon>Clostridiaceae</taxon>
        <taxon>Clostridium</taxon>
    </lineage>
</organism>
<keyword evidence="6 12" id="KW-0349">Heme</keyword>
<sequence>MTKDYLTTNQGIPIPDDQNSLTVGERGPILLQDAVFLEKIAQFDREIIPERVVHAKGAGAHGYFKVYKNMTSYTKAKFLQNPLKQTPVFVRFSTDAGSRTAPDSVRAVRGVAVKFYTEDGNYDLISNNIPVFFIRDPIKLPDLIHALKVDPVSNMHSDSRLWDYMSLTPESTHMLTWLFSDLATIKSYRYMESHGVNTYKWINAMGKSVLIKYHWNPCAGIQFIDSAESTRLAGTNPDIASKDLYDTLEDGKTVEYELLVQIMELDDEDKFDFDPLDDTKTWPEDMLPLIPVVKMVLNKNPDNFFAQVEQSAFNPATIVPGISFSNDKVLQGRVFPYSDTQRYRLGTNFLEIPINRPKTPVNNNNQDGNMQIMPNHGSTNYSPNTLGCGIPKPAPESGIPEKIYVEGYEVRKPISKKNDYSQAGERYCFLNSVQQDHLVSNIVESLSQAMKPIQERMLIHFMKANTEFGERIAVALKNKLLYST</sequence>
<dbReference type="PRINTS" id="PR00067">
    <property type="entry name" value="CATALASE"/>
</dbReference>
<keyword evidence="8 13" id="KW-0560">Oxidoreductase</keyword>
<feature type="active site" evidence="11">
    <location>
        <position position="54"/>
    </location>
</feature>
<reference evidence="15 16" key="1">
    <citation type="journal article" date="2019" name="Lett. Appl. Microbiol.">
        <title>A case of 'blown pack' spoilage of vacuum-packaged pork likely associated with Clostridium estertheticum in Canada.</title>
        <authorList>
            <person name="Zhang P."/>
            <person name="Ward P."/>
            <person name="McMullen L.M."/>
            <person name="Yang X."/>
        </authorList>
    </citation>
    <scope>NUCLEOTIDE SEQUENCE [LARGE SCALE GENOMIC DNA]</scope>
    <source>
        <strain evidence="15 16">MA19</strain>
    </source>
</reference>
<dbReference type="AlphaFoldDB" id="A0A5N7IXS6"/>
<protein>
    <recommendedName>
        <fullName evidence="4 13">Catalase</fullName>
        <ecNumber evidence="4 13">1.11.1.6</ecNumber>
    </recommendedName>
</protein>
<comment type="similarity">
    <text evidence="3 13">Belongs to the catalase family.</text>
</comment>
<evidence type="ECO:0000256" key="10">
    <source>
        <dbReference type="ARBA" id="ARBA00023324"/>
    </source>
</evidence>
<evidence type="ECO:0000256" key="11">
    <source>
        <dbReference type="PIRSR" id="PIRSR038928-1"/>
    </source>
</evidence>
<dbReference type="InterPro" id="IPR002226">
    <property type="entry name" value="Catalase_haem_BS"/>
</dbReference>
<evidence type="ECO:0000313" key="15">
    <source>
        <dbReference type="EMBL" id="MPQ61280.1"/>
    </source>
</evidence>
<evidence type="ECO:0000259" key="14">
    <source>
        <dbReference type="SMART" id="SM01060"/>
    </source>
</evidence>
<dbReference type="PIRSF" id="PIRSF038928">
    <property type="entry name" value="Catalase_clade1-3"/>
    <property type="match status" value="1"/>
</dbReference>
<dbReference type="GO" id="GO:0042542">
    <property type="term" value="P:response to hydrogen peroxide"/>
    <property type="evidence" value="ECO:0007669"/>
    <property type="project" value="TreeGrafter"/>
</dbReference>
<evidence type="ECO:0000256" key="5">
    <source>
        <dbReference type="ARBA" id="ARBA00022559"/>
    </source>
</evidence>
<evidence type="ECO:0000256" key="13">
    <source>
        <dbReference type="RuleBase" id="RU000498"/>
    </source>
</evidence>
<name>A0A5N7IXS6_9CLOT</name>
<dbReference type="Pfam" id="PF06628">
    <property type="entry name" value="Catalase-rel"/>
    <property type="match status" value="1"/>
</dbReference>
<comment type="cofactor">
    <cofactor evidence="1 12">
        <name>heme</name>
        <dbReference type="ChEBI" id="CHEBI:30413"/>
    </cofactor>
</comment>
<dbReference type="GO" id="GO:0042744">
    <property type="term" value="P:hydrogen peroxide catabolic process"/>
    <property type="evidence" value="ECO:0007669"/>
    <property type="project" value="UniProtKB-KW"/>
</dbReference>
<accession>A0A5N7IXS6</accession>
<keyword evidence="9 12" id="KW-0408">Iron</keyword>
<keyword evidence="10 13" id="KW-0376">Hydrogen peroxide</keyword>
<proteinExistence type="inferred from homology"/>
<dbReference type="GO" id="GO:0004096">
    <property type="term" value="F:catalase activity"/>
    <property type="evidence" value="ECO:0007669"/>
    <property type="project" value="UniProtKB-EC"/>
</dbReference>
<evidence type="ECO:0000256" key="8">
    <source>
        <dbReference type="ARBA" id="ARBA00023002"/>
    </source>
</evidence>
<dbReference type="SMART" id="SM01060">
    <property type="entry name" value="Catalase"/>
    <property type="match status" value="1"/>
</dbReference>
<comment type="caution">
    <text evidence="15">The sequence shown here is derived from an EMBL/GenBank/DDBJ whole genome shotgun (WGS) entry which is preliminary data.</text>
</comment>
<dbReference type="CDD" id="cd08154">
    <property type="entry name" value="catalase_clade_1"/>
    <property type="match status" value="1"/>
</dbReference>
<dbReference type="GO" id="GO:0005737">
    <property type="term" value="C:cytoplasm"/>
    <property type="evidence" value="ECO:0007669"/>
    <property type="project" value="TreeGrafter"/>
</dbReference>
<dbReference type="InterPro" id="IPR024708">
    <property type="entry name" value="Catalase_AS"/>
</dbReference>
<dbReference type="Proteomes" id="UP000342249">
    <property type="component" value="Unassembled WGS sequence"/>
</dbReference>
<dbReference type="SUPFAM" id="SSF56634">
    <property type="entry name" value="Heme-dependent catalase-like"/>
    <property type="match status" value="1"/>
</dbReference>
<dbReference type="Gene3D" id="2.40.180.10">
    <property type="entry name" value="Catalase core domain"/>
    <property type="match status" value="1"/>
</dbReference>
<keyword evidence="5 13" id="KW-0575">Peroxidase</keyword>
<dbReference type="InterPro" id="IPR018028">
    <property type="entry name" value="Catalase"/>
</dbReference>
<dbReference type="Pfam" id="PF00199">
    <property type="entry name" value="Catalase"/>
    <property type="match status" value="1"/>
</dbReference>
<dbReference type="PROSITE" id="PS00437">
    <property type="entry name" value="CATALASE_1"/>
    <property type="match status" value="1"/>
</dbReference>
<dbReference type="RefSeq" id="WP_152750637.1">
    <property type="nucleotide sequence ID" value="NZ_SPSE01000016.1"/>
</dbReference>
<dbReference type="InterPro" id="IPR011614">
    <property type="entry name" value="Catalase_core"/>
</dbReference>
<dbReference type="InterPro" id="IPR020835">
    <property type="entry name" value="Catalase_sf"/>
</dbReference>
<dbReference type="PROSITE" id="PS00438">
    <property type="entry name" value="CATALASE_2"/>
    <property type="match status" value="1"/>
</dbReference>
<comment type="function">
    <text evidence="2">Decomposes hydrogen peroxide into water and oxygen; serves to protect cells from the toxic effects of hydrogen peroxide.</text>
</comment>
<evidence type="ECO:0000256" key="3">
    <source>
        <dbReference type="ARBA" id="ARBA00005329"/>
    </source>
</evidence>
<dbReference type="PANTHER" id="PTHR11465">
    <property type="entry name" value="CATALASE"/>
    <property type="match status" value="1"/>
</dbReference>
<evidence type="ECO:0000256" key="4">
    <source>
        <dbReference type="ARBA" id="ARBA00012314"/>
    </source>
</evidence>
<dbReference type="PANTHER" id="PTHR11465:SF23">
    <property type="entry name" value="CATALASE-2"/>
    <property type="match status" value="1"/>
</dbReference>
<evidence type="ECO:0000256" key="2">
    <source>
        <dbReference type="ARBA" id="ARBA00002974"/>
    </source>
</evidence>
<dbReference type="InterPro" id="IPR010582">
    <property type="entry name" value="Catalase_immune_responsive"/>
</dbReference>
<comment type="catalytic activity">
    <reaction evidence="13">
        <text>2 H2O2 = O2 + 2 H2O</text>
        <dbReference type="Rhea" id="RHEA:20309"/>
        <dbReference type="ChEBI" id="CHEBI:15377"/>
        <dbReference type="ChEBI" id="CHEBI:15379"/>
        <dbReference type="ChEBI" id="CHEBI:16240"/>
        <dbReference type="EC" id="1.11.1.6"/>
    </reaction>
</comment>
<evidence type="ECO:0000313" key="16">
    <source>
        <dbReference type="Proteomes" id="UP000342249"/>
    </source>
</evidence>
<dbReference type="InterPro" id="IPR024711">
    <property type="entry name" value="Catalase_clade1/3"/>
</dbReference>
<evidence type="ECO:0000256" key="7">
    <source>
        <dbReference type="ARBA" id="ARBA00022723"/>
    </source>
</evidence>
<feature type="binding site" description="axial binding residue" evidence="12">
    <location>
        <position position="337"/>
    </location>
    <ligand>
        <name>heme</name>
        <dbReference type="ChEBI" id="CHEBI:30413"/>
    </ligand>
    <ligandPart>
        <name>Fe</name>
        <dbReference type="ChEBI" id="CHEBI:18248"/>
    </ligandPart>
</feature>
<evidence type="ECO:0000256" key="1">
    <source>
        <dbReference type="ARBA" id="ARBA00001971"/>
    </source>
</evidence>
<dbReference type="EC" id="1.11.1.6" evidence="4 13"/>
<dbReference type="GO" id="GO:0020037">
    <property type="term" value="F:heme binding"/>
    <property type="evidence" value="ECO:0007669"/>
    <property type="project" value="InterPro"/>
</dbReference>